<dbReference type="PANTHER" id="PTHR10015">
    <property type="entry name" value="HEAT SHOCK TRANSCRIPTION FACTOR"/>
    <property type="match status" value="1"/>
</dbReference>
<evidence type="ECO:0000313" key="11">
    <source>
        <dbReference type="Ensembl" id="ENSLACP00000011707.1"/>
    </source>
</evidence>
<organism evidence="11 12">
    <name type="scientific">Latimeria chalumnae</name>
    <name type="common">Coelacanth</name>
    <dbReference type="NCBI Taxonomy" id="7897"/>
    <lineage>
        <taxon>Eukaryota</taxon>
        <taxon>Metazoa</taxon>
        <taxon>Chordata</taxon>
        <taxon>Craniata</taxon>
        <taxon>Vertebrata</taxon>
        <taxon>Euteleostomi</taxon>
        <taxon>Coelacanthiformes</taxon>
        <taxon>Coelacanthidae</taxon>
        <taxon>Latimeria</taxon>
    </lineage>
</organism>
<evidence type="ECO:0000256" key="9">
    <source>
        <dbReference type="RuleBase" id="RU004020"/>
    </source>
</evidence>
<evidence type="ECO:0000256" key="7">
    <source>
        <dbReference type="ARBA" id="ARBA00023163"/>
    </source>
</evidence>
<dbReference type="Bgee" id="ENSLACG00000010304">
    <property type="expression patterns" value="Expressed in post-anal tail muscle and 6 other cell types or tissues"/>
</dbReference>
<dbReference type="Pfam" id="PF00447">
    <property type="entry name" value="HSF_DNA-bind"/>
    <property type="match status" value="1"/>
</dbReference>
<evidence type="ECO:0000256" key="4">
    <source>
        <dbReference type="ARBA" id="ARBA00023016"/>
    </source>
</evidence>
<comment type="similarity">
    <text evidence="2 9">Belongs to the HSF family.</text>
</comment>
<keyword evidence="4" id="KW-0346">Stress response</keyword>
<dbReference type="Pfam" id="PF06546">
    <property type="entry name" value="Vert_HS_TF"/>
    <property type="match status" value="1"/>
</dbReference>
<dbReference type="GO" id="GO:0005634">
    <property type="term" value="C:nucleus"/>
    <property type="evidence" value="ECO:0007669"/>
    <property type="project" value="UniProtKB-SubCell"/>
</dbReference>
<evidence type="ECO:0000259" key="10">
    <source>
        <dbReference type="PROSITE" id="PS00434"/>
    </source>
</evidence>
<evidence type="ECO:0000256" key="6">
    <source>
        <dbReference type="ARBA" id="ARBA00023159"/>
    </source>
</evidence>
<keyword evidence="6" id="KW-0010">Activator</keyword>
<dbReference type="eggNOG" id="KOG0627">
    <property type="taxonomic scope" value="Eukaryota"/>
</dbReference>
<keyword evidence="12" id="KW-1185">Reference proteome</keyword>
<feature type="domain" description="HSF-type DNA-binding" evidence="10">
    <location>
        <begin position="44"/>
        <end position="68"/>
    </location>
</feature>
<sequence>NVPAFLNKLWTLVEDGSTDDLICWSQNGTCFQVSNERKFAKEILPLYFKHNNMASFIRQLNMYGFHKVVHVDVGLPREELIEFQHPHFSRGEPQLLENIKRKVSVNRGDDVKQRQQEMTRILSDVCQVMGRQDLANDKFLTMKRQNEMLWKEVSALRQKHLQQHKIIRKVIHFIATMFQTNCVAGIKRKMPLMIGNSEISHSSPKYSRPVNMEANQDAFILHGVPLNCKCDRLEKSSVYSNGMIISDITHLLSDEQKVQSAGTESSRIDDSKKLEIPEPFLDGDMENLVSNAVPTATLPFTSEDFYETLLDENCSAGMEETFSDRSEIIDHLDLIDSNLAQVYSSLSSARLNCDSLKDLFNQSVGVQEPAVTNLSNTEADKRFSEIPPRQNVQEEHGYSIPQSDGKGKMELLHCCSSLEGPLYLKEEEEGSDCSEMLPSLLELAKEASSMTFYPSEVPIIDMDILNLAAPKSRPFCC</sequence>
<keyword evidence="5" id="KW-0238">DNA-binding</keyword>
<dbReference type="InterPro" id="IPR036390">
    <property type="entry name" value="WH_DNA-bd_sf"/>
</dbReference>
<dbReference type="EMBL" id="AFYH01144529">
    <property type="status" value="NOT_ANNOTATED_CDS"/>
    <property type="molecule type" value="Genomic_DNA"/>
</dbReference>
<gene>
    <name evidence="11" type="primary">SI:DKEY-18A10.3</name>
</gene>
<dbReference type="InterPro" id="IPR036388">
    <property type="entry name" value="WH-like_DNA-bd_sf"/>
</dbReference>
<protein>
    <recommendedName>
        <fullName evidence="10">HSF-type DNA-binding domain-containing protein</fullName>
    </recommendedName>
</protein>
<name>H3APY6_LATCH</name>
<dbReference type="SUPFAM" id="SSF46785">
    <property type="entry name" value="Winged helix' DNA-binding domain"/>
    <property type="match status" value="1"/>
</dbReference>
<reference evidence="11" key="3">
    <citation type="submission" date="2025-09" db="UniProtKB">
        <authorList>
            <consortium name="Ensembl"/>
        </authorList>
    </citation>
    <scope>IDENTIFICATION</scope>
</reference>
<dbReference type="HOGENOM" id="CLU_038829_2_0_1"/>
<accession>H3APY6</accession>
<dbReference type="AlphaFoldDB" id="H3APY6"/>
<dbReference type="GO" id="GO:0043565">
    <property type="term" value="F:sequence-specific DNA binding"/>
    <property type="evidence" value="ECO:0007669"/>
    <property type="project" value="InterPro"/>
</dbReference>
<dbReference type="Gene3D" id="1.10.10.10">
    <property type="entry name" value="Winged helix-like DNA-binding domain superfamily/Winged helix DNA-binding domain"/>
    <property type="match status" value="1"/>
</dbReference>
<dbReference type="Ensembl" id="ENSLACT00000011796.1">
    <property type="protein sequence ID" value="ENSLACP00000011707.1"/>
    <property type="gene ID" value="ENSLACG00000010304.1"/>
</dbReference>
<keyword evidence="7" id="KW-0804">Transcription</keyword>
<dbReference type="SMART" id="SM00415">
    <property type="entry name" value="HSF"/>
    <property type="match status" value="1"/>
</dbReference>
<dbReference type="InParanoid" id="H3APY6"/>
<evidence type="ECO:0000256" key="1">
    <source>
        <dbReference type="ARBA" id="ARBA00004123"/>
    </source>
</evidence>
<evidence type="ECO:0000256" key="8">
    <source>
        <dbReference type="ARBA" id="ARBA00023242"/>
    </source>
</evidence>
<keyword evidence="3" id="KW-0805">Transcription regulation</keyword>
<dbReference type="GO" id="GO:0003700">
    <property type="term" value="F:DNA-binding transcription factor activity"/>
    <property type="evidence" value="ECO:0007669"/>
    <property type="project" value="InterPro"/>
</dbReference>
<comment type="subcellular location">
    <subcellularLocation>
        <location evidence="1">Nucleus</location>
    </subcellularLocation>
</comment>
<proteinExistence type="inferred from homology"/>
<evidence type="ECO:0000313" key="12">
    <source>
        <dbReference type="Proteomes" id="UP000008672"/>
    </source>
</evidence>
<dbReference type="Proteomes" id="UP000008672">
    <property type="component" value="Unassembled WGS sequence"/>
</dbReference>
<dbReference type="PANTHER" id="PTHR10015:SF457">
    <property type="entry name" value="HEAT SHOCK FACTOR PROTEIN 1-LIKE"/>
    <property type="match status" value="1"/>
</dbReference>
<evidence type="ECO:0000256" key="3">
    <source>
        <dbReference type="ARBA" id="ARBA00023015"/>
    </source>
</evidence>
<dbReference type="OMA" id="FIATMVQ"/>
<dbReference type="FunFam" id="1.10.10.10:FF:000027">
    <property type="entry name" value="Heat shock transcription factor 1"/>
    <property type="match status" value="1"/>
</dbReference>
<evidence type="ECO:0000256" key="2">
    <source>
        <dbReference type="ARBA" id="ARBA00006403"/>
    </source>
</evidence>
<dbReference type="STRING" id="7897.ENSLACP00000011707"/>
<dbReference type="EMBL" id="AFYH01144528">
    <property type="status" value="NOT_ANNOTATED_CDS"/>
    <property type="molecule type" value="Genomic_DNA"/>
</dbReference>
<dbReference type="PRINTS" id="PR00056">
    <property type="entry name" value="HSFDOMAIN"/>
</dbReference>
<dbReference type="PROSITE" id="PS00434">
    <property type="entry name" value="HSF_DOMAIN"/>
    <property type="match status" value="1"/>
</dbReference>
<dbReference type="InterPro" id="IPR000232">
    <property type="entry name" value="HSF_DNA-bd"/>
</dbReference>
<evidence type="ECO:0000256" key="5">
    <source>
        <dbReference type="ARBA" id="ARBA00023125"/>
    </source>
</evidence>
<keyword evidence="8" id="KW-0539">Nucleus</keyword>
<dbReference type="InterPro" id="IPR010542">
    <property type="entry name" value="Vert_HSTF_C"/>
</dbReference>
<dbReference type="GeneTree" id="ENSGT00940000158063"/>
<reference evidence="12" key="1">
    <citation type="submission" date="2011-08" db="EMBL/GenBank/DDBJ databases">
        <title>The draft genome of Latimeria chalumnae.</title>
        <authorList>
            <person name="Di Palma F."/>
            <person name="Alfoldi J."/>
            <person name="Johnson J."/>
            <person name="Berlin A."/>
            <person name="Gnerre S."/>
            <person name="Jaffe D."/>
            <person name="MacCallum I."/>
            <person name="Young S."/>
            <person name="Walker B.J."/>
            <person name="Lander E."/>
            <person name="Lindblad-Toh K."/>
        </authorList>
    </citation>
    <scope>NUCLEOTIDE SEQUENCE [LARGE SCALE GENOMIC DNA]</scope>
    <source>
        <strain evidence="12">Wild caught</strain>
    </source>
</reference>
<reference evidence="11" key="2">
    <citation type="submission" date="2025-08" db="UniProtKB">
        <authorList>
            <consortium name="Ensembl"/>
        </authorList>
    </citation>
    <scope>IDENTIFICATION</scope>
</reference>